<dbReference type="AlphaFoldDB" id="A0A6C0CUD9"/>
<feature type="transmembrane region" description="Helical" evidence="1">
    <location>
        <begin position="50"/>
        <end position="70"/>
    </location>
</feature>
<feature type="transmembrane region" description="Helical" evidence="1">
    <location>
        <begin position="90"/>
        <end position="109"/>
    </location>
</feature>
<keyword evidence="1" id="KW-1133">Transmembrane helix</keyword>
<evidence type="ECO:0000256" key="1">
    <source>
        <dbReference type="SAM" id="Phobius"/>
    </source>
</evidence>
<sequence>MGKSYAGENLAVTGNAAILAIIHTIYGAFISYLFYYIFDEFDETWQNRSNLYKITDVAVEIMLIATFGYWASEATLLIPPIFPTSKAKEIAVDSWVSGIFFVIALFLFLDGLTEKLKYLQNTFFEDSFSKLLPQYGSLIDLNLSYTPITEEDKKAARKTESD</sequence>
<dbReference type="EMBL" id="MN739481">
    <property type="protein sequence ID" value="QHT07309.1"/>
    <property type="molecule type" value="Genomic_DNA"/>
</dbReference>
<name>A0A6C0CUD9_9ZZZZ</name>
<reference evidence="2" key="1">
    <citation type="journal article" date="2020" name="Nature">
        <title>Giant virus diversity and host interactions through global metagenomics.</title>
        <authorList>
            <person name="Schulz F."/>
            <person name="Roux S."/>
            <person name="Paez-Espino D."/>
            <person name="Jungbluth S."/>
            <person name="Walsh D.A."/>
            <person name="Denef V.J."/>
            <person name="McMahon K.D."/>
            <person name="Konstantinidis K.T."/>
            <person name="Eloe-Fadrosh E.A."/>
            <person name="Kyrpides N.C."/>
            <person name="Woyke T."/>
        </authorList>
    </citation>
    <scope>NUCLEOTIDE SEQUENCE</scope>
    <source>
        <strain evidence="2">GVMAG-M-3300021963-12</strain>
    </source>
</reference>
<proteinExistence type="predicted"/>
<feature type="transmembrane region" description="Helical" evidence="1">
    <location>
        <begin position="16"/>
        <end position="38"/>
    </location>
</feature>
<organism evidence="2">
    <name type="scientific">viral metagenome</name>
    <dbReference type="NCBI Taxonomy" id="1070528"/>
    <lineage>
        <taxon>unclassified sequences</taxon>
        <taxon>metagenomes</taxon>
        <taxon>organismal metagenomes</taxon>
    </lineage>
</organism>
<keyword evidence="1" id="KW-0812">Transmembrane</keyword>
<evidence type="ECO:0000313" key="2">
    <source>
        <dbReference type="EMBL" id="QHT07309.1"/>
    </source>
</evidence>
<protein>
    <submittedName>
        <fullName evidence="2">Uncharacterized protein</fullName>
    </submittedName>
</protein>
<keyword evidence="1" id="KW-0472">Membrane</keyword>
<accession>A0A6C0CUD9</accession>